<proteinExistence type="predicted"/>
<keyword evidence="1" id="KW-0472">Membrane</keyword>
<evidence type="ECO:0000256" key="1">
    <source>
        <dbReference type="SAM" id="Phobius"/>
    </source>
</evidence>
<evidence type="ECO:0000313" key="2">
    <source>
        <dbReference type="EMBL" id="AMB48651.1"/>
    </source>
</evidence>
<organismHost>
    <name type="scientific">Glossina</name>
    <name type="common">tsetse flies</name>
    <dbReference type="NCBI Taxonomy" id="7393"/>
</organismHost>
<accession>A0A0Y0KBD6</accession>
<gene>
    <name evidence="2" type="ORF">GpSGHVEth047</name>
</gene>
<reference evidence="2 3" key="1">
    <citation type="journal article" date="2016" name="J. Gen. Virol.">
        <title>Comprehensive annotation of Glossina pallidipes salivary gland hypertrophy virus from Ethiopian tsetse flies: a proteogenomics approach.</title>
        <authorList>
            <person name="Abd-Alla A.M."/>
            <person name="Kariithi H.M."/>
            <person name="Cousserans F."/>
            <person name="Parker N.J."/>
            <person name="Ince I.A."/>
            <person name="Scully E.D."/>
            <person name="Boeren S."/>
            <person name="Geib S.M."/>
            <person name="Mekonnen S."/>
            <person name="Vlak J.M."/>
            <person name="Parker A.G."/>
            <person name="Vreysen M.J."/>
            <person name="Bergoin M."/>
        </authorList>
    </citation>
    <scope>NUCLEOTIDE SEQUENCE [LARGE SCALE GENOMIC DNA]</scope>
    <source>
        <strain evidence="2 3">Ethiopian</strain>
    </source>
</reference>
<organism evidence="2 3">
    <name type="scientific">Glossina hytrovirus (isolate Glossina pallidipes/Ethiopia/Seibersdorf/-)</name>
    <name type="common">GHV</name>
    <dbReference type="NCBI Taxonomy" id="379529"/>
    <lineage>
        <taxon>Viruses</taxon>
        <taxon>Viruses incertae sedis</taxon>
        <taxon>Naldaviricetes</taxon>
        <taxon>Lefavirales</taxon>
        <taxon>Hytrosaviridae</taxon>
        <taxon>Glossinavirus</taxon>
        <taxon>Glossinavirus glopallidipedis</taxon>
    </lineage>
</organism>
<feature type="transmembrane region" description="Helical" evidence="1">
    <location>
        <begin position="23"/>
        <end position="45"/>
    </location>
</feature>
<evidence type="ECO:0000313" key="3">
    <source>
        <dbReference type="Proteomes" id="UP000282469"/>
    </source>
</evidence>
<sequence>MTQVVTFSDLYHRFIVTNYGNNIIYYFLFVCFFLLIFLFSSIFILRSAASVSDNLSLQRQEKRNI</sequence>
<protein>
    <submittedName>
        <fullName evidence="2">Uncharacterized protein</fullName>
    </submittedName>
</protein>
<dbReference type="EMBL" id="KU050077">
    <property type="protein sequence ID" value="AMB48651.1"/>
    <property type="molecule type" value="Genomic_DNA"/>
</dbReference>
<keyword evidence="1" id="KW-1133">Transmembrane helix</keyword>
<name>A0A0Y0KBD6_GHVS</name>
<keyword evidence="1" id="KW-0812">Transmembrane</keyword>
<dbReference type="Proteomes" id="UP000282469">
    <property type="component" value="Segment"/>
</dbReference>